<name>A0ABQ9Y934_9EUKA</name>
<comment type="caution">
    <text evidence="2">The sequence shown here is derived from an EMBL/GenBank/DDBJ whole genome shotgun (WGS) entry which is preliminary data.</text>
</comment>
<accession>A0ABQ9Y934</accession>
<evidence type="ECO:0000256" key="1">
    <source>
        <dbReference type="SAM" id="MobiDB-lite"/>
    </source>
</evidence>
<dbReference type="EMBL" id="JARBJD010000024">
    <property type="protein sequence ID" value="KAK2960215.1"/>
    <property type="molecule type" value="Genomic_DNA"/>
</dbReference>
<sequence>MSMELDSVIPTPIRLVNRNRGYPHTNQNPQSNEEKEEQARKVFVIGQSLFKSRERGSGIEKERNEEGVRQMVECGV</sequence>
<evidence type="ECO:0000313" key="3">
    <source>
        <dbReference type="Proteomes" id="UP001281761"/>
    </source>
</evidence>
<protein>
    <submittedName>
        <fullName evidence="2">Uncharacterized protein</fullName>
    </submittedName>
</protein>
<proteinExistence type="predicted"/>
<feature type="compositionally biased region" description="Basic and acidic residues" evidence="1">
    <location>
        <begin position="54"/>
        <end position="68"/>
    </location>
</feature>
<feature type="region of interest" description="Disordered" evidence="1">
    <location>
        <begin position="1"/>
        <end position="37"/>
    </location>
</feature>
<gene>
    <name evidence="2" type="ORF">BLNAU_4768</name>
</gene>
<organism evidence="2 3">
    <name type="scientific">Blattamonas nauphoetae</name>
    <dbReference type="NCBI Taxonomy" id="2049346"/>
    <lineage>
        <taxon>Eukaryota</taxon>
        <taxon>Metamonada</taxon>
        <taxon>Preaxostyla</taxon>
        <taxon>Oxymonadida</taxon>
        <taxon>Blattamonas</taxon>
    </lineage>
</organism>
<keyword evidence="3" id="KW-1185">Reference proteome</keyword>
<reference evidence="2 3" key="1">
    <citation type="journal article" date="2022" name="bioRxiv">
        <title>Genomics of Preaxostyla Flagellates Illuminates Evolutionary Transitions and the Path Towards Mitochondrial Loss.</title>
        <authorList>
            <person name="Novak L.V.F."/>
            <person name="Treitli S.C."/>
            <person name="Pyrih J."/>
            <person name="Halakuc P."/>
            <person name="Pipaliya S.V."/>
            <person name="Vacek V."/>
            <person name="Brzon O."/>
            <person name="Soukal P."/>
            <person name="Eme L."/>
            <person name="Dacks J.B."/>
            <person name="Karnkowska A."/>
            <person name="Elias M."/>
            <person name="Hampl V."/>
        </authorList>
    </citation>
    <scope>NUCLEOTIDE SEQUENCE [LARGE SCALE GENOMIC DNA]</scope>
    <source>
        <strain evidence="2">NAU3</strain>
        <tissue evidence="2">Gut</tissue>
    </source>
</reference>
<feature type="region of interest" description="Disordered" evidence="1">
    <location>
        <begin position="54"/>
        <end position="76"/>
    </location>
</feature>
<evidence type="ECO:0000313" key="2">
    <source>
        <dbReference type="EMBL" id="KAK2960215.1"/>
    </source>
</evidence>
<dbReference type="Proteomes" id="UP001281761">
    <property type="component" value="Unassembled WGS sequence"/>
</dbReference>